<sequence length="403" mass="45757">MFHDDNSVFIGFGVPNVFTMLPSKEEGKWDKFSAFMFFRKRSYVAKKIDRMQAGVYFDLRGLPSEATDAIRREMKVQEGRLTASCANANARVLSAAGFTCGGKSLKRVYRPSHLAALIWEHGLEYKGEKVSIRILLAGREVSDHFQAVWMKEFTSFCRMVEKTIKEKLVRNSHAAVSAPKFLTNQRVDGMSVERWTAAGELATVGISRPSWFGVWLGFILGQRPIFSAEPGMQITAPELQDALPAFPGKLDKVTKLKRYILFSRPVVWAIRRHLVRDIDQYKDVPRRAIVEMLRLSNGPTHEQAFVYNLVVTGSGIHIARLENRNGRDRKIINWLMAKHVLISGYDHDVRFAGEIWIYVVGGEYTVYLSPNSGTYRPGDERLKAIAAYLRDVFHVKVEIVPVS</sequence>
<name>A0A6I4VV13_9BACL</name>
<reference evidence="1 2" key="1">
    <citation type="submission" date="2019-12" db="EMBL/GenBank/DDBJ databases">
        <title>Whole-genome analyses of novel actinobacteria.</title>
        <authorList>
            <person name="Sahin N."/>
            <person name="Saygin H."/>
        </authorList>
    </citation>
    <scope>NUCLEOTIDE SEQUENCE [LARGE SCALE GENOMIC DNA]</scope>
    <source>
        <strain evidence="1 2">KC615</strain>
    </source>
</reference>
<evidence type="ECO:0000313" key="2">
    <source>
        <dbReference type="Proteomes" id="UP000430692"/>
    </source>
</evidence>
<evidence type="ECO:0000313" key="1">
    <source>
        <dbReference type="EMBL" id="MXQ55689.1"/>
    </source>
</evidence>
<proteinExistence type="predicted"/>
<dbReference type="EMBL" id="WUUL01000017">
    <property type="protein sequence ID" value="MXQ55689.1"/>
    <property type="molecule type" value="Genomic_DNA"/>
</dbReference>
<protein>
    <submittedName>
        <fullName evidence="1">Uncharacterized protein</fullName>
    </submittedName>
</protein>
<comment type="caution">
    <text evidence="1">The sequence shown here is derived from an EMBL/GenBank/DDBJ whole genome shotgun (WGS) entry which is preliminary data.</text>
</comment>
<dbReference type="Proteomes" id="UP000430692">
    <property type="component" value="Unassembled WGS sequence"/>
</dbReference>
<keyword evidence="2" id="KW-1185">Reference proteome</keyword>
<gene>
    <name evidence="1" type="ORF">GSM42_18570</name>
</gene>
<accession>A0A6I4VV13</accession>
<dbReference type="RefSeq" id="WP_160803040.1">
    <property type="nucleotide sequence ID" value="NZ_WUUL01000017.1"/>
</dbReference>
<dbReference type="AlphaFoldDB" id="A0A6I4VV13"/>
<organism evidence="1 2">
    <name type="scientific">Shimazuella alba</name>
    <dbReference type="NCBI Taxonomy" id="2690964"/>
    <lineage>
        <taxon>Bacteria</taxon>
        <taxon>Bacillati</taxon>
        <taxon>Bacillota</taxon>
        <taxon>Bacilli</taxon>
        <taxon>Bacillales</taxon>
        <taxon>Thermoactinomycetaceae</taxon>
        <taxon>Shimazuella</taxon>
    </lineage>
</organism>